<keyword evidence="2 6" id="KW-0812">Transmembrane</keyword>
<feature type="compositionally biased region" description="Low complexity" evidence="5">
    <location>
        <begin position="422"/>
        <end position="432"/>
    </location>
</feature>
<feature type="domain" description="Major facilitator superfamily (MFS) profile" evidence="7">
    <location>
        <begin position="1"/>
        <end position="387"/>
    </location>
</feature>
<evidence type="ECO:0000313" key="8">
    <source>
        <dbReference type="EMBL" id="SRX95977.1"/>
    </source>
</evidence>
<evidence type="ECO:0000256" key="6">
    <source>
        <dbReference type="SAM" id="Phobius"/>
    </source>
</evidence>
<dbReference type="Pfam" id="PF07690">
    <property type="entry name" value="MFS_1"/>
    <property type="match status" value="1"/>
</dbReference>
<dbReference type="InterPro" id="IPR052952">
    <property type="entry name" value="MFS-Transporter"/>
</dbReference>
<comment type="subcellular location">
    <subcellularLocation>
        <location evidence="1">Cell membrane</location>
        <topology evidence="1">Multi-pass membrane protein</topology>
    </subcellularLocation>
</comment>
<dbReference type="GO" id="GO:0005886">
    <property type="term" value="C:plasma membrane"/>
    <property type="evidence" value="ECO:0007669"/>
    <property type="project" value="UniProtKB-SubCell"/>
</dbReference>
<evidence type="ECO:0000256" key="4">
    <source>
        <dbReference type="ARBA" id="ARBA00023136"/>
    </source>
</evidence>
<dbReference type="EMBL" id="UEGW01000001">
    <property type="protein sequence ID" value="SRX95977.1"/>
    <property type="molecule type" value="Genomic_DNA"/>
</dbReference>
<dbReference type="PANTHER" id="PTHR23527">
    <property type="entry name" value="BLL3282 PROTEIN"/>
    <property type="match status" value="1"/>
</dbReference>
<feature type="transmembrane region" description="Helical" evidence="6">
    <location>
        <begin position="78"/>
        <end position="103"/>
    </location>
</feature>
<feature type="transmembrane region" description="Helical" evidence="6">
    <location>
        <begin position="38"/>
        <end position="58"/>
    </location>
</feature>
<dbReference type="PANTHER" id="PTHR23527:SF1">
    <property type="entry name" value="BLL3282 PROTEIN"/>
    <property type="match status" value="1"/>
</dbReference>
<sequence length="432" mass="45067">MVAISLAVTASAFIFINGVAFLIPALEAERGTALAEAGLLAAMPSFGMVVTLIAWGALLDRVGERVVLTVGSALTAAAAYAATTVHSLIAIGALLFVGGMAAASCNTAGGRLVSGWFPPHHRGLAMGIRQTAQPLGIAMGAMVIPELAERGPVAGLMFPALMCTVSAVASAIGVIDPPRKPRASATKQELANPYRGPKVLRRIHITSSLLMMPQTVTVTFMLVWLIDDHNWSTKSAGALVTVSQLIGAAGRVLAGRWSDRVGSRMRPLRTIAVAAALAMFLLGVIDRVGWRLEVAVMVAASVIAVLDNGLESTAITEYAGPYWSGRALGIQNTTQRLTAAAGPPLFGALITAAGYPTAWLVCGLFPLAAIPFVPTRVLPPGLEPRARPQSVRRLQWWQAVRAGGWPDATPPPGPPEQRQHPHPGGTATAPPT</sequence>
<evidence type="ECO:0000313" key="9">
    <source>
        <dbReference type="Proteomes" id="UP000252015"/>
    </source>
</evidence>
<dbReference type="InterPro" id="IPR020846">
    <property type="entry name" value="MFS_dom"/>
</dbReference>
<reference evidence="8 9" key="1">
    <citation type="submission" date="2018-05" db="EMBL/GenBank/DDBJ databases">
        <authorList>
            <consortium name="IHU Genomes"/>
        </authorList>
    </citation>
    <scope>NUCLEOTIDE SEQUENCE [LARGE SCALE GENOMIC DNA]</scope>
    <source>
        <strain evidence="8 9">P7336</strain>
    </source>
</reference>
<proteinExistence type="predicted"/>
<dbReference type="SUPFAM" id="SSF103473">
    <property type="entry name" value="MFS general substrate transporter"/>
    <property type="match status" value="1"/>
</dbReference>
<feature type="transmembrane region" description="Helical" evidence="6">
    <location>
        <begin position="266"/>
        <end position="285"/>
    </location>
</feature>
<feature type="region of interest" description="Disordered" evidence="5">
    <location>
        <begin position="402"/>
        <end position="432"/>
    </location>
</feature>
<feature type="transmembrane region" description="Helical" evidence="6">
    <location>
        <begin position="345"/>
        <end position="370"/>
    </location>
</feature>
<feature type="transmembrane region" description="Helical" evidence="6">
    <location>
        <begin position="203"/>
        <end position="224"/>
    </location>
</feature>
<gene>
    <name evidence="8" type="ORF">MSP7336_04252</name>
</gene>
<name>A0A375Z4E8_MYCSH</name>
<dbReference type="InterPro" id="IPR011701">
    <property type="entry name" value="MFS"/>
</dbReference>
<keyword evidence="4 6" id="KW-0472">Membrane</keyword>
<keyword evidence="9" id="KW-1185">Reference proteome</keyword>
<organism evidence="8 9">
    <name type="scientific">Mycobacterium shimoidei</name>
    <dbReference type="NCBI Taxonomy" id="29313"/>
    <lineage>
        <taxon>Bacteria</taxon>
        <taxon>Bacillati</taxon>
        <taxon>Actinomycetota</taxon>
        <taxon>Actinomycetes</taxon>
        <taxon>Mycobacteriales</taxon>
        <taxon>Mycobacteriaceae</taxon>
        <taxon>Mycobacterium</taxon>
    </lineage>
</organism>
<evidence type="ECO:0000256" key="1">
    <source>
        <dbReference type="ARBA" id="ARBA00004651"/>
    </source>
</evidence>
<keyword evidence="3 6" id="KW-1133">Transmembrane helix</keyword>
<dbReference type="GO" id="GO:0022857">
    <property type="term" value="F:transmembrane transporter activity"/>
    <property type="evidence" value="ECO:0007669"/>
    <property type="project" value="InterPro"/>
</dbReference>
<protein>
    <recommendedName>
        <fullName evidence="7">Major facilitator superfamily (MFS) profile domain-containing protein</fullName>
    </recommendedName>
</protein>
<feature type="transmembrane region" description="Helical" evidence="6">
    <location>
        <begin position="236"/>
        <end position="254"/>
    </location>
</feature>
<evidence type="ECO:0000256" key="5">
    <source>
        <dbReference type="SAM" id="MobiDB-lite"/>
    </source>
</evidence>
<dbReference type="InterPro" id="IPR036259">
    <property type="entry name" value="MFS_trans_sf"/>
</dbReference>
<accession>A0A375Z4E8</accession>
<evidence type="ECO:0000256" key="3">
    <source>
        <dbReference type="ARBA" id="ARBA00022989"/>
    </source>
</evidence>
<dbReference type="PROSITE" id="PS50850">
    <property type="entry name" value="MFS"/>
    <property type="match status" value="1"/>
</dbReference>
<dbReference type="Proteomes" id="UP000252015">
    <property type="component" value="Unassembled WGS sequence"/>
</dbReference>
<dbReference type="Gene3D" id="1.20.1250.20">
    <property type="entry name" value="MFS general substrate transporter like domains"/>
    <property type="match status" value="2"/>
</dbReference>
<feature type="transmembrane region" description="Helical" evidence="6">
    <location>
        <begin position="6"/>
        <end position="26"/>
    </location>
</feature>
<feature type="transmembrane region" description="Helical" evidence="6">
    <location>
        <begin position="156"/>
        <end position="175"/>
    </location>
</feature>
<evidence type="ECO:0000259" key="7">
    <source>
        <dbReference type="PROSITE" id="PS50850"/>
    </source>
</evidence>
<dbReference type="AlphaFoldDB" id="A0A375Z4E8"/>
<evidence type="ECO:0000256" key="2">
    <source>
        <dbReference type="ARBA" id="ARBA00022692"/>
    </source>
</evidence>